<feature type="domain" description="ABC transmembrane type-1" evidence="8">
    <location>
        <begin position="100"/>
        <end position="316"/>
    </location>
</feature>
<feature type="transmembrane region" description="Helical" evidence="7">
    <location>
        <begin position="137"/>
        <end position="158"/>
    </location>
</feature>
<keyword evidence="6 7" id="KW-0472">Membrane</keyword>
<keyword evidence="5 7" id="KW-1133">Transmembrane helix</keyword>
<dbReference type="PANTHER" id="PTHR43005:SF1">
    <property type="entry name" value="SPERMIDINE_PUTRESCINE TRANSPORT SYSTEM PERMEASE PROTEIN"/>
    <property type="match status" value="1"/>
</dbReference>
<dbReference type="Pfam" id="PF00528">
    <property type="entry name" value="BPD_transp_1"/>
    <property type="match status" value="1"/>
</dbReference>
<evidence type="ECO:0000256" key="6">
    <source>
        <dbReference type="ARBA" id="ARBA00023136"/>
    </source>
</evidence>
<dbReference type="InterPro" id="IPR035906">
    <property type="entry name" value="MetI-like_sf"/>
</dbReference>
<comment type="similarity">
    <text evidence="7">Belongs to the binding-protein-dependent transport system permease family.</text>
</comment>
<evidence type="ECO:0000313" key="9">
    <source>
        <dbReference type="EMBL" id="QYZ69322.1"/>
    </source>
</evidence>
<dbReference type="PANTHER" id="PTHR43005">
    <property type="entry name" value="BLR7065 PROTEIN"/>
    <property type="match status" value="1"/>
</dbReference>
<keyword evidence="2 7" id="KW-0813">Transport</keyword>
<feature type="transmembrane region" description="Helical" evidence="7">
    <location>
        <begin position="187"/>
        <end position="212"/>
    </location>
</feature>
<accession>A0A8G0ZUZ4</accession>
<comment type="subcellular location">
    <subcellularLocation>
        <location evidence="1 7">Cell membrane</location>
        <topology evidence="1 7">Multi-pass membrane protein</topology>
    </subcellularLocation>
</comment>
<dbReference type="Gene3D" id="1.10.3720.10">
    <property type="entry name" value="MetI-like"/>
    <property type="match status" value="1"/>
</dbReference>
<dbReference type="AlphaFoldDB" id="A0A8G0ZUZ4"/>
<evidence type="ECO:0000256" key="5">
    <source>
        <dbReference type="ARBA" id="ARBA00022989"/>
    </source>
</evidence>
<evidence type="ECO:0000256" key="7">
    <source>
        <dbReference type="RuleBase" id="RU363032"/>
    </source>
</evidence>
<dbReference type="SUPFAM" id="SSF161098">
    <property type="entry name" value="MetI-like"/>
    <property type="match status" value="1"/>
</dbReference>
<feature type="transmembrane region" description="Helical" evidence="7">
    <location>
        <begin position="241"/>
        <end position="266"/>
    </location>
</feature>
<feature type="transmembrane region" description="Helical" evidence="7">
    <location>
        <begin position="104"/>
        <end position="125"/>
    </location>
</feature>
<dbReference type="InterPro" id="IPR000515">
    <property type="entry name" value="MetI-like"/>
</dbReference>
<reference evidence="9" key="1">
    <citation type="submission" date="2021-02" db="EMBL/GenBank/DDBJ databases">
        <title>Rhodobacter shimadae sp. nov., an aerobic anoxygenic phototrophic bacterium isolated from a hot spring.</title>
        <authorList>
            <person name="Muramatsu S."/>
            <person name="Haruta S."/>
            <person name="Hirose S."/>
            <person name="Hanada S."/>
        </authorList>
    </citation>
    <scope>NUCLEOTIDE SEQUENCE</scope>
    <source>
        <strain evidence="9">N10</strain>
    </source>
</reference>
<gene>
    <name evidence="9" type="ORF">JO391_16535</name>
</gene>
<dbReference type="GO" id="GO:0005886">
    <property type="term" value="C:plasma membrane"/>
    <property type="evidence" value="ECO:0007669"/>
    <property type="project" value="UniProtKB-SubCell"/>
</dbReference>
<keyword evidence="10" id="KW-1185">Reference proteome</keyword>
<evidence type="ECO:0000256" key="4">
    <source>
        <dbReference type="ARBA" id="ARBA00022692"/>
    </source>
</evidence>
<dbReference type="EMBL" id="CP069370">
    <property type="protein sequence ID" value="QYZ69322.1"/>
    <property type="molecule type" value="Genomic_DNA"/>
</dbReference>
<dbReference type="CDD" id="cd06261">
    <property type="entry name" value="TM_PBP2"/>
    <property type="match status" value="1"/>
</dbReference>
<organism evidence="9 10">
    <name type="scientific">Neotabrizicola shimadae</name>
    <dbReference type="NCBI Taxonomy" id="2807096"/>
    <lineage>
        <taxon>Bacteria</taxon>
        <taxon>Pseudomonadati</taxon>
        <taxon>Pseudomonadota</taxon>
        <taxon>Alphaproteobacteria</taxon>
        <taxon>Rhodobacterales</taxon>
        <taxon>Paracoccaceae</taxon>
        <taxon>Neotabrizicola</taxon>
    </lineage>
</organism>
<keyword evidence="3" id="KW-1003">Cell membrane</keyword>
<feature type="transmembrane region" description="Helical" evidence="7">
    <location>
        <begin position="293"/>
        <end position="317"/>
    </location>
</feature>
<sequence>MGRLPDGRIRQVESQAVTQGTNAPGATRAHQRFVWSHLIEPYLYLTPALVLISLVMLIPLVVGVSYSFQSMMLLKPGQAEWVGLENYVALWSDKKFWISLENTLVWTFGSLFFQFTLGLGLALLLNTRFPLKRLFQAIVFLPWAVPTFLTALTWAWLFNPVIGPLPHWLAAIGLLSEPFNILGDPTLAIWGPIAANIWFGVPFFAITLLAALQSIPSELYEAAEIDGATAWQSFTKITLPFLAPMIAITVMLRTIWIANFADLIFIMTGGGPANSTQILSTYIFTTAFKKLDFGYASTLAVALLFLLFVYAVMLLALRRRFVRL</sequence>
<protein>
    <submittedName>
        <fullName evidence="9">Sugar ABC transporter permease</fullName>
    </submittedName>
</protein>
<evidence type="ECO:0000256" key="1">
    <source>
        <dbReference type="ARBA" id="ARBA00004651"/>
    </source>
</evidence>
<evidence type="ECO:0000313" key="10">
    <source>
        <dbReference type="Proteomes" id="UP000826300"/>
    </source>
</evidence>
<dbReference type="PROSITE" id="PS50928">
    <property type="entry name" value="ABC_TM1"/>
    <property type="match status" value="1"/>
</dbReference>
<evidence type="ECO:0000256" key="2">
    <source>
        <dbReference type="ARBA" id="ARBA00022448"/>
    </source>
</evidence>
<keyword evidence="4 7" id="KW-0812">Transmembrane</keyword>
<dbReference type="KEGG" id="nsm:JO391_16535"/>
<evidence type="ECO:0000259" key="8">
    <source>
        <dbReference type="PROSITE" id="PS50928"/>
    </source>
</evidence>
<dbReference type="GO" id="GO:0055085">
    <property type="term" value="P:transmembrane transport"/>
    <property type="evidence" value="ECO:0007669"/>
    <property type="project" value="InterPro"/>
</dbReference>
<proteinExistence type="inferred from homology"/>
<dbReference type="Proteomes" id="UP000826300">
    <property type="component" value="Chromosome"/>
</dbReference>
<name>A0A8G0ZUZ4_9RHOB</name>
<evidence type="ECO:0000256" key="3">
    <source>
        <dbReference type="ARBA" id="ARBA00022475"/>
    </source>
</evidence>
<feature type="transmembrane region" description="Helical" evidence="7">
    <location>
        <begin position="42"/>
        <end position="66"/>
    </location>
</feature>